<dbReference type="OrthoDB" id="5386330at2759"/>
<dbReference type="Proteomes" id="UP000027002">
    <property type="component" value="Chromosome 2"/>
</dbReference>
<dbReference type="RefSeq" id="XP_042995249.1">
    <property type="nucleotide sequence ID" value="XM_043139315.1"/>
</dbReference>
<reference evidence="1" key="1">
    <citation type="submission" date="2020-03" db="EMBL/GenBank/DDBJ databases">
        <title>A mixture of massive structural variations and highly conserved coding sequences in Ustilaginoidea virens genome.</title>
        <authorList>
            <person name="Zhang K."/>
            <person name="Zhao Z."/>
            <person name="Zhang Z."/>
            <person name="Li Y."/>
            <person name="Hsiang T."/>
            <person name="Sun W."/>
        </authorList>
    </citation>
    <scope>NUCLEOTIDE SEQUENCE</scope>
    <source>
        <strain evidence="1">UV-8b</strain>
    </source>
</reference>
<evidence type="ECO:0000313" key="1">
    <source>
        <dbReference type="EMBL" id="QUC17576.1"/>
    </source>
</evidence>
<accession>A0A8E5HLD2</accession>
<protein>
    <submittedName>
        <fullName evidence="1">Uncharacterized protein</fullName>
    </submittedName>
</protein>
<dbReference type="GeneID" id="66062595"/>
<dbReference type="KEGG" id="uvi:66062595"/>
<gene>
    <name evidence="1" type="ORF">UV8b_01817</name>
</gene>
<dbReference type="AlphaFoldDB" id="A0A8E5HLD2"/>
<dbReference type="EMBL" id="CP072754">
    <property type="protein sequence ID" value="QUC17576.1"/>
    <property type="molecule type" value="Genomic_DNA"/>
</dbReference>
<organism evidence="1 2">
    <name type="scientific">Ustilaginoidea virens</name>
    <name type="common">Rice false smut fungus</name>
    <name type="synonym">Villosiclava virens</name>
    <dbReference type="NCBI Taxonomy" id="1159556"/>
    <lineage>
        <taxon>Eukaryota</taxon>
        <taxon>Fungi</taxon>
        <taxon>Dikarya</taxon>
        <taxon>Ascomycota</taxon>
        <taxon>Pezizomycotina</taxon>
        <taxon>Sordariomycetes</taxon>
        <taxon>Hypocreomycetidae</taxon>
        <taxon>Hypocreales</taxon>
        <taxon>Clavicipitaceae</taxon>
        <taxon>Ustilaginoidea</taxon>
    </lineage>
</organism>
<evidence type="ECO:0000313" key="2">
    <source>
        <dbReference type="Proteomes" id="UP000027002"/>
    </source>
</evidence>
<sequence>MAEALEGLVAVMAPEQLGNSLGNKWPLTNQFLSPPTVITERSFLMAVTAHRINAAC</sequence>
<name>A0A8E5HLD2_USTVR</name>
<proteinExistence type="predicted"/>
<keyword evidence="2" id="KW-1185">Reference proteome</keyword>